<comment type="subcellular location">
    <subcellularLocation>
        <location evidence="1">Cell membrane</location>
        <topology evidence="1">Multi-pass membrane protein</topology>
    </subcellularLocation>
</comment>
<keyword evidence="3" id="KW-0444">Lipid biosynthesis</keyword>
<feature type="transmembrane region" description="Helical" evidence="13">
    <location>
        <begin position="226"/>
        <end position="245"/>
    </location>
</feature>
<dbReference type="Pfam" id="PF01148">
    <property type="entry name" value="CTP_transf_1"/>
    <property type="match status" value="1"/>
</dbReference>
<protein>
    <submittedName>
        <fullName evidence="15">Unannotated protein</fullName>
    </submittedName>
</protein>
<dbReference type="PANTHER" id="PTHR46382:SF1">
    <property type="entry name" value="PHOSPHATIDATE CYTIDYLYLTRANSFERASE"/>
    <property type="match status" value="1"/>
</dbReference>
<dbReference type="AlphaFoldDB" id="A0A6J7P6N9"/>
<evidence type="ECO:0000256" key="2">
    <source>
        <dbReference type="ARBA" id="ARBA00022475"/>
    </source>
</evidence>
<reference evidence="15" key="1">
    <citation type="submission" date="2020-05" db="EMBL/GenBank/DDBJ databases">
        <authorList>
            <person name="Chiriac C."/>
            <person name="Salcher M."/>
            <person name="Ghai R."/>
            <person name="Kavagutti S V."/>
        </authorList>
    </citation>
    <scope>NUCLEOTIDE SEQUENCE</scope>
</reference>
<evidence type="ECO:0000256" key="7">
    <source>
        <dbReference type="ARBA" id="ARBA00022989"/>
    </source>
</evidence>
<dbReference type="EMBL" id="CAFBPC010000016">
    <property type="protein sequence ID" value="CAB4997654.1"/>
    <property type="molecule type" value="Genomic_DNA"/>
</dbReference>
<feature type="transmembrane region" description="Helical" evidence="13">
    <location>
        <begin position="257"/>
        <end position="278"/>
    </location>
</feature>
<feature type="compositionally biased region" description="Basic and acidic residues" evidence="12">
    <location>
        <begin position="99"/>
        <end position="118"/>
    </location>
</feature>
<feature type="transmembrane region" description="Helical" evidence="13">
    <location>
        <begin position="356"/>
        <end position="373"/>
    </location>
</feature>
<feature type="region of interest" description="Disordered" evidence="12">
    <location>
        <begin position="1"/>
        <end position="148"/>
    </location>
</feature>
<evidence type="ECO:0000256" key="4">
    <source>
        <dbReference type="ARBA" id="ARBA00022679"/>
    </source>
</evidence>
<evidence type="ECO:0000256" key="3">
    <source>
        <dbReference type="ARBA" id="ARBA00022516"/>
    </source>
</evidence>
<feature type="transmembrane region" description="Helical" evidence="13">
    <location>
        <begin position="324"/>
        <end position="344"/>
    </location>
</feature>
<dbReference type="EMBL" id="CAEZTI010000102">
    <property type="protein sequence ID" value="CAB4564821.1"/>
    <property type="molecule type" value="Genomic_DNA"/>
</dbReference>
<name>A0A6J7P6N9_9ZZZZ</name>
<feature type="transmembrane region" description="Helical" evidence="13">
    <location>
        <begin position="203"/>
        <end position="220"/>
    </location>
</feature>
<evidence type="ECO:0000256" key="9">
    <source>
        <dbReference type="ARBA" id="ARBA00023136"/>
    </source>
</evidence>
<gene>
    <name evidence="14" type="ORF">UFOPK1619_00598</name>
    <name evidence="15" type="ORF">UFOPK4057_00124</name>
</gene>
<keyword evidence="5 13" id="KW-0812">Transmembrane</keyword>
<evidence type="ECO:0000256" key="12">
    <source>
        <dbReference type="SAM" id="MobiDB-lite"/>
    </source>
</evidence>
<feature type="transmembrane region" description="Helical" evidence="13">
    <location>
        <begin position="173"/>
        <end position="191"/>
    </location>
</feature>
<evidence type="ECO:0000256" key="8">
    <source>
        <dbReference type="ARBA" id="ARBA00023098"/>
    </source>
</evidence>
<dbReference type="GO" id="GO:0004605">
    <property type="term" value="F:phosphatidate cytidylyltransferase activity"/>
    <property type="evidence" value="ECO:0007669"/>
    <property type="project" value="TreeGrafter"/>
</dbReference>
<keyword evidence="9 13" id="KW-0472">Membrane</keyword>
<proteinExistence type="predicted"/>
<feature type="transmembrane region" description="Helical" evidence="13">
    <location>
        <begin position="290"/>
        <end position="312"/>
    </location>
</feature>
<sequence length="421" mass="44570">MSDDIWRRKDDTGGDDSSGYGTDFGSDFGTVQFADDPTSEPALSFGDSDTGKMPHWTEPATGEIPVVDDDDDTDVWGTFQEPSQPARRPDHISIGTDPTDERRRPRDITGDLGRDPSRDITGGVPRGGRGQPVRRSGPRGPKKGISRDMPTAITTGLILLAVFLGAIMWRPAAVMLIVLAVVGFAAVEFFSKVTEKGYRPATFAGLLTCIAAPLAAYWVGDEALPLVLAFGFLATSIGFLGASSVQSGPMPNVAISTMAMTWIGLMGSFAALILRYSVNGGLAHVGTDTLFMVVIGVIANDIGGLFVGASVGKTPLREWVSPNKTIEGAIGGAIATLVALVVVGSQNGTWNSMGEWIALAIVISVMAPIGDLVESMFKRNLDVKDFGSLIAGHGGVLDRFDGFLFVLPAAYYLMLVLQPWA</sequence>
<keyword evidence="7 13" id="KW-1133">Transmembrane helix</keyword>
<evidence type="ECO:0000256" key="5">
    <source>
        <dbReference type="ARBA" id="ARBA00022692"/>
    </source>
</evidence>
<feature type="compositionally biased region" description="Basic and acidic residues" evidence="12">
    <location>
        <begin position="1"/>
        <end position="12"/>
    </location>
</feature>
<organism evidence="15">
    <name type="scientific">freshwater metagenome</name>
    <dbReference type="NCBI Taxonomy" id="449393"/>
    <lineage>
        <taxon>unclassified sequences</taxon>
        <taxon>metagenomes</taxon>
        <taxon>ecological metagenomes</taxon>
    </lineage>
</organism>
<evidence type="ECO:0000256" key="1">
    <source>
        <dbReference type="ARBA" id="ARBA00004651"/>
    </source>
</evidence>
<keyword evidence="4" id="KW-0808">Transferase</keyword>
<evidence type="ECO:0000313" key="14">
    <source>
        <dbReference type="EMBL" id="CAB4564821.1"/>
    </source>
</evidence>
<feature type="transmembrane region" description="Helical" evidence="13">
    <location>
        <begin position="149"/>
        <end position="167"/>
    </location>
</feature>
<dbReference type="GO" id="GO:0005886">
    <property type="term" value="C:plasma membrane"/>
    <property type="evidence" value="ECO:0007669"/>
    <property type="project" value="UniProtKB-SubCell"/>
</dbReference>
<feature type="compositionally biased region" description="Low complexity" evidence="12">
    <location>
        <begin position="15"/>
        <end position="30"/>
    </location>
</feature>
<evidence type="ECO:0000313" key="15">
    <source>
        <dbReference type="EMBL" id="CAB4997654.1"/>
    </source>
</evidence>
<keyword evidence="2" id="KW-1003">Cell membrane</keyword>
<evidence type="ECO:0000256" key="11">
    <source>
        <dbReference type="ARBA" id="ARBA00023264"/>
    </source>
</evidence>
<keyword evidence="10" id="KW-0594">Phospholipid biosynthesis</keyword>
<dbReference type="GO" id="GO:0016024">
    <property type="term" value="P:CDP-diacylglycerol biosynthetic process"/>
    <property type="evidence" value="ECO:0007669"/>
    <property type="project" value="TreeGrafter"/>
</dbReference>
<dbReference type="PANTHER" id="PTHR46382">
    <property type="entry name" value="PHOSPHATIDATE CYTIDYLYLTRANSFERASE"/>
    <property type="match status" value="1"/>
</dbReference>
<evidence type="ECO:0000256" key="6">
    <source>
        <dbReference type="ARBA" id="ARBA00022695"/>
    </source>
</evidence>
<keyword evidence="8" id="KW-0443">Lipid metabolism</keyword>
<accession>A0A6J7P6N9</accession>
<evidence type="ECO:0000256" key="13">
    <source>
        <dbReference type="SAM" id="Phobius"/>
    </source>
</evidence>
<keyword evidence="11" id="KW-1208">Phospholipid metabolism</keyword>
<evidence type="ECO:0000256" key="10">
    <source>
        <dbReference type="ARBA" id="ARBA00023209"/>
    </source>
</evidence>
<keyword evidence="6" id="KW-0548">Nucleotidyltransferase</keyword>